<evidence type="ECO:0000256" key="2">
    <source>
        <dbReference type="ARBA" id="ARBA00022692"/>
    </source>
</evidence>
<dbReference type="PANTHER" id="PTHR43424">
    <property type="entry name" value="LOCUS PUTATIVE PROTEIN 1-RELATED"/>
    <property type="match status" value="1"/>
</dbReference>
<proteinExistence type="predicted"/>
<name>A0A0N8HMC6_VIBAL</name>
<dbReference type="Pfam" id="PF01943">
    <property type="entry name" value="Polysacc_synt"/>
    <property type="match status" value="1"/>
</dbReference>
<keyword evidence="4" id="KW-0472">Membrane</keyword>
<sequence length="436" mass="48879">MSSTKKALKNTAWLFSEKIITLAITFLINIFLARYLAPEQFGQYNFIVSFLALLAPFTSLGLNALVTREIVNGRSQYEVLSSSFLLRVIGGIAGAILAIVAVLIWQSSIELVDPKWLIVAAIVNISSAFYVIEFYFQAEVASKYLVLVRVTTLAISSIAKLVCIYIKADLSFFIWVFFAELAVRGVLYASSYLYYNKRFAEAIKVEHVSWDKPYALSLLKQSKWLVLSGFMSVVYLKIDQLMIGQMVGATELGIYSVAARLSEVWYFFPLALTTSFFPRLLKARNDQVKYNLQLEQLCGILLWMAVVIAIAVSLLGTWLVPLAFGEPYAPATPILTIHIWAGCFIFMRALLSKWLIAEGLLKFSLFTHGIAAIINVVLNYVMIPKFGGEGAAISTLISYASASYFVLWFHPKTQIMAVIMTKSIFMPITYCIRSFK</sequence>
<evidence type="ECO:0000313" key="6">
    <source>
        <dbReference type="Proteomes" id="UP000565155"/>
    </source>
</evidence>
<dbReference type="CDD" id="cd13128">
    <property type="entry name" value="MATE_Wzx_like"/>
    <property type="match status" value="1"/>
</dbReference>
<evidence type="ECO:0000256" key="1">
    <source>
        <dbReference type="ARBA" id="ARBA00004141"/>
    </source>
</evidence>
<comment type="subcellular location">
    <subcellularLocation>
        <location evidence="1">Membrane</location>
        <topology evidence="1">Multi-pass membrane protein</topology>
    </subcellularLocation>
</comment>
<organism evidence="5 6">
    <name type="scientific">Vibrio alginolyticus</name>
    <dbReference type="NCBI Taxonomy" id="663"/>
    <lineage>
        <taxon>Bacteria</taxon>
        <taxon>Pseudomonadati</taxon>
        <taxon>Pseudomonadota</taxon>
        <taxon>Gammaproteobacteria</taxon>
        <taxon>Vibrionales</taxon>
        <taxon>Vibrionaceae</taxon>
        <taxon>Vibrio</taxon>
    </lineage>
</organism>
<protein>
    <submittedName>
        <fullName evidence="5">Flippase</fullName>
    </submittedName>
</protein>
<dbReference type="EMBL" id="JABCMA010000001">
    <property type="protein sequence ID" value="NMR72296.1"/>
    <property type="molecule type" value="Genomic_DNA"/>
</dbReference>
<keyword evidence="2" id="KW-0812">Transmembrane</keyword>
<dbReference type="AlphaFoldDB" id="A0A0N8HMC6"/>
<comment type="caution">
    <text evidence="5">The sequence shown here is derived from an EMBL/GenBank/DDBJ whole genome shotgun (WGS) entry which is preliminary data.</text>
</comment>
<evidence type="ECO:0000313" key="5">
    <source>
        <dbReference type="EMBL" id="NMR72296.1"/>
    </source>
</evidence>
<evidence type="ECO:0000256" key="3">
    <source>
        <dbReference type="ARBA" id="ARBA00022989"/>
    </source>
</evidence>
<dbReference type="InterPro" id="IPR052556">
    <property type="entry name" value="PolySynth_Transporter"/>
</dbReference>
<dbReference type="PANTHER" id="PTHR43424:SF1">
    <property type="entry name" value="LOCUS PUTATIVE PROTEIN 1-RELATED"/>
    <property type="match status" value="1"/>
</dbReference>
<dbReference type="GO" id="GO:0016020">
    <property type="term" value="C:membrane"/>
    <property type="evidence" value="ECO:0007669"/>
    <property type="project" value="UniProtKB-SubCell"/>
</dbReference>
<dbReference type="RefSeq" id="WP_042522620.1">
    <property type="nucleotide sequence ID" value="NZ_CP071058.1"/>
</dbReference>
<dbReference type="GeneID" id="75169021"/>
<dbReference type="Proteomes" id="UP000565155">
    <property type="component" value="Unassembled WGS sequence"/>
</dbReference>
<keyword evidence="3" id="KW-1133">Transmembrane helix</keyword>
<gene>
    <name evidence="5" type="ORF">HKB35_01510</name>
</gene>
<dbReference type="InterPro" id="IPR002797">
    <property type="entry name" value="Polysacc_synth"/>
</dbReference>
<dbReference type="OrthoDB" id="103403at2"/>
<evidence type="ECO:0000256" key="4">
    <source>
        <dbReference type="ARBA" id="ARBA00023136"/>
    </source>
</evidence>
<accession>A0A0N8HMC6</accession>
<reference evidence="5 6" key="1">
    <citation type="submission" date="2020-04" db="EMBL/GenBank/DDBJ databases">
        <title>Whole-genome sequencing of Vibrio spp. from China reveals different genetic environments of blaCTX-M-14 among diverse lineages.</title>
        <authorList>
            <person name="Zheng Z."/>
            <person name="Ye L."/>
            <person name="Chen S."/>
        </authorList>
    </citation>
    <scope>NUCLEOTIDE SEQUENCE [LARGE SCALE GENOMIC DNA]</scope>
    <source>
        <strain evidence="5 6">Vb1636</strain>
    </source>
</reference>